<dbReference type="KEGG" id="lmat:92517713"/>
<dbReference type="RefSeq" id="XP_067180414.1">
    <property type="nucleotide sequence ID" value="XM_067325201.1"/>
</dbReference>
<feature type="region of interest" description="Disordered" evidence="1">
    <location>
        <begin position="412"/>
        <end position="431"/>
    </location>
</feature>
<feature type="compositionally biased region" description="Basic and acidic residues" evidence="1">
    <location>
        <begin position="421"/>
        <end position="431"/>
    </location>
</feature>
<accession>A0A836KRR7</accession>
<feature type="region of interest" description="Disordered" evidence="1">
    <location>
        <begin position="58"/>
        <end position="86"/>
    </location>
</feature>
<reference evidence="3" key="2">
    <citation type="journal article" date="2021" name="Sci. Data">
        <title>Chromosome-scale genome sequencing, assembly and annotation of six genomes from subfamily Leishmaniinae.</title>
        <authorList>
            <person name="Almutairi H."/>
            <person name="Urbaniak M.D."/>
            <person name="Bates M.D."/>
            <person name="Jariyapan N."/>
            <person name="Kwakye-Nuako G."/>
            <person name="Thomaz Soccol V."/>
            <person name="Al-Salem W.S."/>
            <person name="Dillon R.J."/>
            <person name="Bates P.A."/>
            <person name="Gatherer D."/>
        </authorList>
    </citation>
    <scope>NUCLEOTIDE SEQUENCE [LARGE SCALE GENOMIC DNA]</scope>
</reference>
<dbReference type="SUPFAM" id="SSF51735">
    <property type="entry name" value="NAD(P)-binding Rossmann-fold domains"/>
    <property type="match status" value="1"/>
</dbReference>
<dbReference type="AlphaFoldDB" id="A0A836KRR7"/>
<dbReference type="PANTHER" id="PTHR14097">
    <property type="entry name" value="OXIDOREDUCTASE HTATIP2"/>
    <property type="match status" value="1"/>
</dbReference>
<name>A0A836KRR7_9TRYP</name>
<evidence type="ECO:0000313" key="2">
    <source>
        <dbReference type="EMBL" id="KAG5484476.1"/>
    </source>
</evidence>
<evidence type="ECO:0000256" key="1">
    <source>
        <dbReference type="SAM" id="MobiDB-lite"/>
    </source>
</evidence>
<organism evidence="2 3">
    <name type="scientific">Leishmania martiniquensis</name>
    <dbReference type="NCBI Taxonomy" id="1580590"/>
    <lineage>
        <taxon>Eukaryota</taxon>
        <taxon>Discoba</taxon>
        <taxon>Euglenozoa</taxon>
        <taxon>Kinetoplastea</taxon>
        <taxon>Metakinetoplastina</taxon>
        <taxon>Trypanosomatida</taxon>
        <taxon>Trypanosomatidae</taxon>
        <taxon>Leishmaniinae</taxon>
        <taxon>Leishmania</taxon>
    </lineage>
</organism>
<dbReference type="Proteomes" id="UP000673552">
    <property type="component" value="Unassembled WGS sequence"/>
</dbReference>
<evidence type="ECO:0000313" key="3">
    <source>
        <dbReference type="Proteomes" id="UP000673552"/>
    </source>
</evidence>
<evidence type="ECO:0008006" key="4">
    <source>
        <dbReference type="Google" id="ProtNLM"/>
    </source>
</evidence>
<dbReference type="GO" id="GO:0005737">
    <property type="term" value="C:cytoplasm"/>
    <property type="evidence" value="ECO:0007669"/>
    <property type="project" value="TreeGrafter"/>
</dbReference>
<dbReference type="EMBL" id="JAFEUZ010000012">
    <property type="protein sequence ID" value="KAG5484476.1"/>
    <property type="molecule type" value="Genomic_DNA"/>
</dbReference>
<reference evidence="3" key="1">
    <citation type="journal article" date="2021" name="Microbiol. Resour. Announc.">
        <title>LGAAP: Leishmaniinae Genome Assembly and Annotation Pipeline.</title>
        <authorList>
            <person name="Almutairi H."/>
            <person name="Urbaniak M.D."/>
            <person name="Bates M.D."/>
            <person name="Jariyapan N."/>
            <person name="Kwakye-Nuako G."/>
            <person name="Thomaz-Soccol V."/>
            <person name="Al-Salem W.S."/>
            <person name="Dillon R.J."/>
            <person name="Bates P.A."/>
            <person name="Gatherer D."/>
        </authorList>
    </citation>
    <scope>NUCLEOTIDE SEQUENCE [LARGE SCALE GENOMIC DNA]</scope>
</reference>
<dbReference type="OrthoDB" id="430436at2759"/>
<dbReference type="GeneID" id="92517713"/>
<comment type="caution">
    <text evidence="2">The sequence shown here is derived from an EMBL/GenBank/DDBJ whole genome shotgun (WGS) entry which is preliminary data.</text>
</comment>
<dbReference type="Gene3D" id="3.40.50.720">
    <property type="entry name" value="NAD(P)-binding Rossmann-like Domain"/>
    <property type="match status" value="1"/>
</dbReference>
<dbReference type="GO" id="GO:0051170">
    <property type="term" value="P:import into nucleus"/>
    <property type="evidence" value="ECO:0007669"/>
    <property type="project" value="TreeGrafter"/>
</dbReference>
<keyword evidence="3" id="KW-1185">Reference proteome</keyword>
<gene>
    <name evidence="2" type="ORF">LSCM1_07846</name>
</gene>
<protein>
    <recommendedName>
        <fullName evidence="4">NAD(P)-binding domain-containing protein</fullName>
    </recommendedName>
</protein>
<proteinExistence type="predicted"/>
<dbReference type="InterPro" id="IPR036291">
    <property type="entry name" value="NAD(P)-bd_dom_sf"/>
</dbReference>
<sequence length="431" mass="45048">MASMIVAGATGAIGRTVVQQAIRQPSISRVVALTRSADTDASNYKALFGIIIASEAGGTDSGGEGANKRKKGSASPDKDVTVTPEEAAKIKPTTMDWEEFTRLWVARHNGTGAASSDLNNGTADAAGPAAADPMEKYRGIFSGHTYAAMCLGTTRKDAGSAKNFIRCDYDYALAFTEAVLTYSAPAGLSPKAAFIHHIGDEGVSKHTHVEEGMGNELKELVTVSDGVAQSSGTLRVFCQVSSSHANSRSWLLYTKTKGMADEATVERVHHHNTLTTGAAALSPVVLLLIQPGLLERHSKSRLNERLAKLIMSSIPAETCGAAIVAACKHSPAQKSGQLAVVTSATKVVKQDESEDMQAKRADPVAAEPSKASLGKPYVVTKALSTASMPGKRPLSHIYVATNDMIKELASRLTASAAASEGKGEGGKGPSE</sequence>
<dbReference type="PANTHER" id="PTHR14097:SF7">
    <property type="entry name" value="OXIDOREDUCTASE HTATIP2"/>
    <property type="match status" value="1"/>
</dbReference>